<evidence type="ECO:0000313" key="3">
    <source>
        <dbReference type="Proteomes" id="UP000481858"/>
    </source>
</evidence>
<feature type="domain" description="Velvet" evidence="1">
    <location>
        <begin position="1"/>
        <end position="149"/>
    </location>
</feature>
<name>A0A7C8IIZ4_9PEZI</name>
<keyword evidence="3" id="KW-1185">Reference proteome</keyword>
<evidence type="ECO:0000313" key="2">
    <source>
        <dbReference type="EMBL" id="KAF2964829.1"/>
    </source>
</evidence>
<gene>
    <name evidence="2" type="ORF">GQX73_g8735</name>
</gene>
<dbReference type="InterPro" id="IPR037525">
    <property type="entry name" value="Velvet_dom"/>
</dbReference>
<accession>A0A7C8IIZ4</accession>
<dbReference type="Proteomes" id="UP000481858">
    <property type="component" value="Unassembled WGS sequence"/>
</dbReference>
<protein>
    <recommendedName>
        <fullName evidence="1">Velvet domain-containing protein</fullName>
    </recommendedName>
</protein>
<organism evidence="2 3">
    <name type="scientific">Xylaria multiplex</name>
    <dbReference type="NCBI Taxonomy" id="323545"/>
    <lineage>
        <taxon>Eukaryota</taxon>
        <taxon>Fungi</taxon>
        <taxon>Dikarya</taxon>
        <taxon>Ascomycota</taxon>
        <taxon>Pezizomycotina</taxon>
        <taxon>Sordariomycetes</taxon>
        <taxon>Xylariomycetidae</taxon>
        <taxon>Xylariales</taxon>
        <taxon>Xylariaceae</taxon>
        <taxon>Xylaria</taxon>
    </lineage>
</organism>
<dbReference type="InterPro" id="IPR038491">
    <property type="entry name" value="Velvet_dom_sf"/>
</dbReference>
<dbReference type="Gene3D" id="2.60.40.3960">
    <property type="entry name" value="Velvet domain"/>
    <property type="match status" value="1"/>
</dbReference>
<proteinExistence type="predicted"/>
<comment type="caution">
    <text evidence="2">The sequence shown here is derived from an EMBL/GenBank/DDBJ whole genome shotgun (WGS) entry which is preliminary data.</text>
</comment>
<dbReference type="OrthoDB" id="5399926at2759"/>
<dbReference type="AlphaFoldDB" id="A0A7C8IIZ4"/>
<evidence type="ECO:0000259" key="1">
    <source>
        <dbReference type="PROSITE" id="PS51821"/>
    </source>
</evidence>
<sequence length="149" mass="16237">MPSVAVEPPTQVQRGVILYPPLVVSSPNGQYTFFQAVLVDSHGRIVDPDLLQGTLSVCPQVLDTSSHSSRGPKDFAVFPDLFISRSGTYTIRVNAYQMDYQSTPPTTYHGATVATREIRVRSSAVAEGRPSNSEARIMDRLSQAGFPIP</sequence>
<reference evidence="2 3" key="1">
    <citation type="submission" date="2019-12" db="EMBL/GenBank/DDBJ databases">
        <title>Draft genome sequence of the ascomycete Xylaria multiplex DSM 110363.</title>
        <authorList>
            <person name="Buettner E."/>
            <person name="Kellner H."/>
        </authorList>
    </citation>
    <scope>NUCLEOTIDE SEQUENCE [LARGE SCALE GENOMIC DNA]</scope>
    <source>
        <strain evidence="2 3">DSM 110363</strain>
    </source>
</reference>
<dbReference type="EMBL" id="WUBL01000135">
    <property type="protein sequence ID" value="KAF2964829.1"/>
    <property type="molecule type" value="Genomic_DNA"/>
</dbReference>
<dbReference type="InParanoid" id="A0A7C8IIZ4"/>
<dbReference type="PROSITE" id="PS51821">
    <property type="entry name" value="VELVET"/>
    <property type="match status" value="1"/>
</dbReference>